<dbReference type="EMBL" id="BGPR01049818">
    <property type="protein sequence ID" value="GBO26827.1"/>
    <property type="molecule type" value="Genomic_DNA"/>
</dbReference>
<evidence type="ECO:0000313" key="1">
    <source>
        <dbReference type="EMBL" id="GBO26827.1"/>
    </source>
</evidence>
<name>A0A4Y2VSR4_ARAVE</name>
<reference evidence="1 2" key="1">
    <citation type="journal article" date="2019" name="Sci. Rep.">
        <title>Orb-weaving spider Araneus ventricosus genome elucidates the spidroin gene catalogue.</title>
        <authorList>
            <person name="Kono N."/>
            <person name="Nakamura H."/>
            <person name="Ohtoshi R."/>
            <person name="Moran D.A.P."/>
            <person name="Shinohara A."/>
            <person name="Yoshida Y."/>
            <person name="Fujiwara M."/>
            <person name="Mori M."/>
            <person name="Tomita M."/>
            <person name="Arakawa K."/>
        </authorList>
    </citation>
    <scope>NUCLEOTIDE SEQUENCE [LARGE SCALE GENOMIC DNA]</scope>
</reference>
<dbReference type="Proteomes" id="UP000499080">
    <property type="component" value="Unassembled WGS sequence"/>
</dbReference>
<dbReference type="AlphaFoldDB" id="A0A4Y2VSR4"/>
<protein>
    <submittedName>
        <fullName evidence="1">Uncharacterized protein</fullName>
    </submittedName>
</protein>
<sequence length="97" mass="10933">MRACHSLKTSKGIQNKCSLIAVLGGKELAILRGMNPQLDQVRESARPQKITNQRRTFKEVKTIGERFMVKQESAASVCTRPWMPEGRSLTLSIVFMI</sequence>
<gene>
    <name evidence="1" type="ORF">AVEN_13181_1</name>
</gene>
<proteinExistence type="predicted"/>
<evidence type="ECO:0000313" key="2">
    <source>
        <dbReference type="Proteomes" id="UP000499080"/>
    </source>
</evidence>
<organism evidence="1 2">
    <name type="scientific">Araneus ventricosus</name>
    <name type="common">Orbweaver spider</name>
    <name type="synonym">Epeira ventricosa</name>
    <dbReference type="NCBI Taxonomy" id="182803"/>
    <lineage>
        <taxon>Eukaryota</taxon>
        <taxon>Metazoa</taxon>
        <taxon>Ecdysozoa</taxon>
        <taxon>Arthropoda</taxon>
        <taxon>Chelicerata</taxon>
        <taxon>Arachnida</taxon>
        <taxon>Araneae</taxon>
        <taxon>Araneomorphae</taxon>
        <taxon>Entelegynae</taxon>
        <taxon>Araneoidea</taxon>
        <taxon>Araneidae</taxon>
        <taxon>Araneus</taxon>
    </lineage>
</organism>
<accession>A0A4Y2VSR4</accession>
<comment type="caution">
    <text evidence="1">The sequence shown here is derived from an EMBL/GenBank/DDBJ whole genome shotgun (WGS) entry which is preliminary data.</text>
</comment>
<keyword evidence="2" id="KW-1185">Reference proteome</keyword>